<evidence type="ECO:0000259" key="2">
    <source>
        <dbReference type="PROSITE" id="PS51186"/>
    </source>
</evidence>
<keyword evidence="3" id="KW-0808">Transferase</keyword>
<dbReference type="InterPro" id="IPR051908">
    <property type="entry name" value="Ribosomal_N-acetyltransferase"/>
</dbReference>
<feature type="domain" description="N-acetyltransferase" evidence="2">
    <location>
        <begin position="46"/>
        <end position="220"/>
    </location>
</feature>
<dbReference type="PATRIC" id="fig|37919.13.peg.2053"/>
<accession>A0A1B1K272</accession>
<dbReference type="GO" id="GO:1990189">
    <property type="term" value="F:protein N-terminal-serine acetyltransferase activity"/>
    <property type="evidence" value="ECO:0007669"/>
    <property type="project" value="TreeGrafter"/>
</dbReference>
<dbReference type="PANTHER" id="PTHR43441:SF10">
    <property type="entry name" value="ACETYLTRANSFERASE"/>
    <property type="match status" value="1"/>
</dbReference>
<dbReference type="Gene3D" id="3.40.630.30">
    <property type="match status" value="2"/>
</dbReference>
<evidence type="ECO:0000313" key="3">
    <source>
        <dbReference type="EMBL" id="ANS26713.1"/>
    </source>
</evidence>
<dbReference type="PROSITE" id="PS51186">
    <property type="entry name" value="GNAT"/>
    <property type="match status" value="2"/>
</dbReference>
<dbReference type="SUPFAM" id="SSF55729">
    <property type="entry name" value="Acyl-CoA N-acyltransferases (Nat)"/>
    <property type="match status" value="2"/>
</dbReference>
<dbReference type="PANTHER" id="PTHR43441">
    <property type="entry name" value="RIBOSOMAL-PROTEIN-SERINE ACETYLTRANSFERASE"/>
    <property type="match status" value="1"/>
</dbReference>
<dbReference type="RefSeq" id="WP_242323211.1">
    <property type="nucleotide sequence ID" value="NZ_CP093380.1"/>
</dbReference>
<dbReference type="GO" id="GO:0008999">
    <property type="term" value="F:protein-N-terminal-alanine acetyltransferase activity"/>
    <property type="evidence" value="ECO:0007669"/>
    <property type="project" value="TreeGrafter"/>
</dbReference>
<proteinExistence type="predicted"/>
<dbReference type="InterPro" id="IPR000182">
    <property type="entry name" value="GNAT_dom"/>
</dbReference>
<dbReference type="GO" id="GO:0005737">
    <property type="term" value="C:cytoplasm"/>
    <property type="evidence" value="ECO:0007669"/>
    <property type="project" value="TreeGrafter"/>
</dbReference>
<reference evidence="3 4" key="1">
    <citation type="submission" date="2014-07" db="EMBL/GenBank/DDBJ databases">
        <authorList>
            <person name="Zhang J.E."/>
            <person name="Yang H."/>
            <person name="Guo J."/>
            <person name="Deng Z."/>
            <person name="Luo H."/>
            <person name="Luo M."/>
            <person name="Zhao B."/>
        </authorList>
    </citation>
    <scope>NUCLEOTIDE SEQUENCE [LARGE SCALE GENOMIC DNA]</scope>
    <source>
        <strain evidence="3 4">1CP</strain>
    </source>
</reference>
<feature type="region of interest" description="Disordered" evidence="1">
    <location>
        <begin position="476"/>
        <end position="507"/>
    </location>
</feature>
<organism evidence="3 4">
    <name type="scientific">Rhodococcus opacus</name>
    <name type="common">Nocardia opaca</name>
    <dbReference type="NCBI Taxonomy" id="37919"/>
    <lineage>
        <taxon>Bacteria</taxon>
        <taxon>Bacillati</taxon>
        <taxon>Actinomycetota</taxon>
        <taxon>Actinomycetes</taxon>
        <taxon>Mycobacteriales</taxon>
        <taxon>Nocardiaceae</taxon>
        <taxon>Rhodococcus</taxon>
    </lineage>
</organism>
<evidence type="ECO:0000313" key="4">
    <source>
        <dbReference type="Proteomes" id="UP000186108"/>
    </source>
</evidence>
<feature type="domain" description="N-acetyltransferase" evidence="2">
    <location>
        <begin position="303"/>
        <end position="473"/>
    </location>
</feature>
<evidence type="ECO:0000256" key="1">
    <source>
        <dbReference type="SAM" id="MobiDB-lite"/>
    </source>
</evidence>
<dbReference type="Proteomes" id="UP000186108">
    <property type="component" value="Chromosome"/>
</dbReference>
<dbReference type="InterPro" id="IPR016181">
    <property type="entry name" value="Acyl_CoA_acyltransferase"/>
</dbReference>
<gene>
    <name evidence="3" type="ORF">R1CP_09985</name>
</gene>
<keyword evidence="3" id="KW-0012">Acyltransferase</keyword>
<dbReference type="AlphaFoldDB" id="A0A1B1K272"/>
<name>A0A1B1K272_RHOOP</name>
<dbReference type="EC" id="2.3.1.-" evidence="3"/>
<sequence>MDAPRSRVALVAAARLYLGALRQVLRNPRARDRVGLGPLVVAGHRVALRPPRLSDAPLWREIRLRDKQMIESFWVTSPLSWTERHTDVCWVRECLEMRRAARAGRALPLVIEIDGRFAGQCNLERIDMYSRTAEMGIWLDSHASGRGVATAAGALLLDHAFGALALQRVTAPIRMDNVATARGAERLGFRHEGTMSGFLDVGGRVKDHELWAITSKHAPTGGFARALATQHVVAIPARGRRVGSARRERASFPLPRSRAVLVAVVRYYLRPFRRIHLRHALSRQPGAYSRLRLGPSAVSGAQVVLRPPRLSDAAAWREIRLRDRALIEPFWVTSTQSWAQRHTETIWVRECLLMRRTARAGHALPLVIEIDGQFAGQCNLERIDAHSRTAEMGIWLDSKVTHRGVGAAATTLLLEHAFGALRIHRITAPVGKGNVRAAHLMQRVGMKYEATMVSFLDVGGQRSDHDLWAVTSEHHALQPSASPDNRKQRVSISPRRDLAGGRSEAMT</sequence>
<dbReference type="EMBL" id="CP009111">
    <property type="protein sequence ID" value="ANS26713.1"/>
    <property type="molecule type" value="Genomic_DNA"/>
</dbReference>
<dbReference type="Pfam" id="PF13302">
    <property type="entry name" value="Acetyltransf_3"/>
    <property type="match status" value="2"/>
</dbReference>
<protein>
    <submittedName>
        <fullName evidence="3">Acetyltransferase</fullName>
        <ecNumber evidence="3">2.3.1.-</ecNumber>
    </submittedName>
</protein>